<dbReference type="PANTHER" id="PTHR10465">
    <property type="entry name" value="TRANSMEMBRANE GTPASE FZO1"/>
    <property type="match status" value="1"/>
</dbReference>
<comment type="subcellular location">
    <subcellularLocation>
        <location evidence="1">Membrane</location>
    </subcellularLocation>
</comment>
<keyword evidence="6" id="KW-0175">Coiled coil</keyword>
<gene>
    <name evidence="8" type="ORF">RIF25_05050</name>
</gene>
<dbReference type="Pfam" id="PF00350">
    <property type="entry name" value="Dynamin_N"/>
    <property type="match status" value="1"/>
</dbReference>
<dbReference type="InterPro" id="IPR027417">
    <property type="entry name" value="P-loop_NTPase"/>
</dbReference>
<proteinExistence type="predicted"/>
<dbReference type="InterPro" id="IPR045063">
    <property type="entry name" value="Dynamin_N"/>
</dbReference>
<keyword evidence="4" id="KW-0342">GTP-binding</keyword>
<evidence type="ECO:0000256" key="5">
    <source>
        <dbReference type="ARBA" id="ARBA00023136"/>
    </source>
</evidence>
<organism evidence="8 9">
    <name type="scientific">Pseudocalidococcus azoricus BACA0444</name>
    <dbReference type="NCBI Taxonomy" id="2918990"/>
    <lineage>
        <taxon>Bacteria</taxon>
        <taxon>Bacillati</taxon>
        <taxon>Cyanobacteriota</taxon>
        <taxon>Cyanophyceae</taxon>
        <taxon>Acaryochloridales</taxon>
        <taxon>Thermosynechococcaceae</taxon>
        <taxon>Pseudocalidococcus</taxon>
        <taxon>Pseudocalidococcus azoricus</taxon>
    </lineage>
</organism>
<dbReference type="RefSeq" id="WP_322877453.1">
    <property type="nucleotide sequence ID" value="NZ_JAVMIP010000003.1"/>
</dbReference>
<dbReference type="GO" id="GO:0005525">
    <property type="term" value="F:GTP binding"/>
    <property type="evidence" value="ECO:0007669"/>
    <property type="project" value="UniProtKB-KW"/>
</dbReference>
<evidence type="ECO:0000313" key="9">
    <source>
        <dbReference type="Proteomes" id="UP001268256"/>
    </source>
</evidence>
<feature type="domain" description="Dynamin N-terminal" evidence="7">
    <location>
        <begin position="50"/>
        <end position="294"/>
    </location>
</feature>
<sequence length="822" mass="93062">MSSLIHLCPDLQNTVDQLLQLIHQEPTLQTLDTTQARTSLGKAVSPTFQIVFAGAFSAGKSMLINALLERELLYSAEGHATGTECLIAYAEPQQERVVLTFLSEAEIREQVLILVNRLKLPAAIQLNDPSAVQTLQKQAQAIIQQEGGESKSELAKQASALNYLLAGFMHNRERIHTQNNNTFSMEQFNFANIQEAASFARRGINSAVLKRIEYYCHHDLLKDGNVLVDTPGIDAPVKKDADLAYQRIENPDTSAVICVLKAAASGELSTEETELLEKTRSNQGVRDRVFYVFNRIDETWYNTQLRLRLEQLMNDQFTGNLRIYRTSGLLGFYGSQVRRTSASDRFGLDSIFAESVKNTGGNEETPQFVYAFNNYCANSGKLLGKSFNVFVSGTDTPNNNYVRILQEHHQGLIEQLVTDSGVEEFRSGVTRYLTEEKRPLLMVNLADDLQPLCISLRKHYLEIWQNLEAQPNDIATMQEQDLRKLNHELKQAGDEFRHHIEQELNQAIASKENKTYESDFLKLSQRMVNRLDELLANFSVGDVYRNAQASHKRNSTVPILGILAEAFYYLANGLEETLVAASQETVNNFFNKLLEQVRQQPYYRDLYRMLGHDGGIEQRLGQVKQRALDAITTTAVNECDSYVRERPEFYTEDTVFIWQLRQAFQRACQQSDCQSLIDAEPAIRDLLKLDFERKVRGTIVFTYRQKVNQTLNSTLLDVLTSQAEAILQQYDHARQFLGKTLAKEAEKTLEANQRKQAELEEKIQAYNSSVNSINSCLELMGLDRKKLPLIAKTDLVLNPATAYVISPELPPLPNTDSVTVNS</sequence>
<feature type="coiled-coil region" evidence="6">
    <location>
        <begin position="475"/>
        <end position="502"/>
    </location>
</feature>
<keyword evidence="3" id="KW-0378">Hydrolase</keyword>
<evidence type="ECO:0000256" key="2">
    <source>
        <dbReference type="ARBA" id="ARBA00022741"/>
    </source>
</evidence>
<dbReference type="Gene3D" id="3.40.50.300">
    <property type="entry name" value="P-loop containing nucleotide triphosphate hydrolases"/>
    <property type="match status" value="1"/>
</dbReference>
<dbReference type="Proteomes" id="UP001268256">
    <property type="component" value="Unassembled WGS sequence"/>
</dbReference>
<keyword evidence="2" id="KW-0547">Nucleotide-binding</keyword>
<evidence type="ECO:0000313" key="8">
    <source>
        <dbReference type="EMBL" id="MDS3860167.1"/>
    </source>
</evidence>
<evidence type="ECO:0000256" key="3">
    <source>
        <dbReference type="ARBA" id="ARBA00022801"/>
    </source>
</evidence>
<dbReference type="GO" id="GO:0016020">
    <property type="term" value="C:membrane"/>
    <property type="evidence" value="ECO:0007669"/>
    <property type="project" value="UniProtKB-SubCell"/>
</dbReference>
<dbReference type="SUPFAM" id="SSF52540">
    <property type="entry name" value="P-loop containing nucleoside triphosphate hydrolases"/>
    <property type="match status" value="1"/>
</dbReference>
<dbReference type="PANTHER" id="PTHR10465:SF0">
    <property type="entry name" value="SARCALUMENIN"/>
    <property type="match status" value="1"/>
</dbReference>
<reference evidence="9" key="1">
    <citation type="submission" date="2023-07" db="EMBL/GenBank/DDBJ databases">
        <authorList>
            <person name="Luz R."/>
            <person name="Cordeiro R."/>
            <person name="Fonseca A."/>
            <person name="Goncalves V."/>
        </authorList>
    </citation>
    <scope>NUCLEOTIDE SEQUENCE [LARGE SCALE GENOMIC DNA]</scope>
    <source>
        <strain evidence="9">BACA0444</strain>
    </source>
</reference>
<dbReference type="AlphaFoldDB" id="A0AAE4FRG0"/>
<protein>
    <submittedName>
        <fullName evidence="8">Dynamin-like GTPase family protein</fullName>
    </submittedName>
</protein>
<evidence type="ECO:0000256" key="1">
    <source>
        <dbReference type="ARBA" id="ARBA00004370"/>
    </source>
</evidence>
<feature type="coiled-coil region" evidence="6">
    <location>
        <begin position="742"/>
        <end position="769"/>
    </location>
</feature>
<dbReference type="InterPro" id="IPR027094">
    <property type="entry name" value="Mitofusin_fam"/>
</dbReference>
<keyword evidence="5" id="KW-0472">Membrane</keyword>
<dbReference type="GO" id="GO:0003924">
    <property type="term" value="F:GTPase activity"/>
    <property type="evidence" value="ECO:0007669"/>
    <property type="project" value="InterPro"/>
</dbReference>
<comment type="caution">
    <text evidence="8">The sequence shown here is derived from an EMBL/GenBank/DDBJ whole genome shotgun (WGS) entry which is preliminary data.</text>
</comment>
<keyword evidence="9" id="KW-1185">Reference proteome</keyword>
<name>A0AAE4FRG0_9CYAN</name>
<evidence type="ECO:0000256" key="6">
    <source>
        <dbReference type="SAM" id="Coils"/>
    </source>
</evidence>
<dbReference type="EMBL" id="JAVMIP010000003">
    <property type="protein sequence ID" value="MDS3860167.1"/>
    <property type="molecule type" value="Genomic_DNA"/>
</dbReference>
<accession>A0AAE4FRG0</accession>
<evidence type="ECO:0000256" key="4">
    <source>
        <dbReference type="ARBA" id="ARBA00023134"/>
    </source>
</evidence>
<evidence type="ECO:0000259" key="7">
    <source>
        <dbReference type="Pfam" id="PF00350"/>
    </source>
</evidence>